<dbReference type="Pfam" id="PF11227">
    <property type="entry name" value="DUF3025"/>
    <property type="match status" value="1"/>
</dbReference>
<dbReference type="RefSeq" id="WP_343786058.1">
    <property type="nucleotide sequence ID" value="NZ_BAAAEU010000001.1"/>
</dbReference>
<reference evidence="1 2" key="1">
    <citation type="journal article" date="2019" name="Int. J. Syst. Evol. Microbiol.">
        <title>The Global Catalogue of Microorganisms (GCM) 10K type strain sequencing project: providing services to taxonomists for standard genome sequencing and annotation.</title>
        <authorList>
            <consortium name="The Broad Institute Genomics Platform"/>
            <consortium name="The Broad Institute Genome Sequencing Center for Infectious Disease"/>
            <person name="Wu L."/>
            <person name="Ma J."/>
        </authorList>
    </citation>
    <scope>NUCLEOTIDE SEQUENCE [LARGE SCALE GENOMIC DNA]</scope>
    <source>
        <strain evidence="1 2">JCM 15421</strain>
    </source>
</reference>
<dbReference type="InterPro" id="IPR021390">
    <property type="entry name" value="DUF3025"/>
</dbReference>
<dbReference type="EMBL" id="BAAAEU010000001">
    <property type="protein sequence ID" value="GAA0704352.1"/>
    <property type="molecule type" value="Genomic_DNA"/>
</dbReference>
<comment type="caution">
    <text evidence="1">The sequence shown here is derived from an EMBL/GenBank/DDBJ whole genome shotgun (WGS) entry which is preliminary data.</text>
</comment>
<sequence>MSARLRFQAPPRASASAEILARPPLSDWREYAALLQDGAWPDCAALEAWRRQAITRDGIARPVFAPQTVELLADGLHYEQRIADRGIVATREGNWHDLFNALVWLRHPHLKLALNARQVADIAEVGPKTRTRGQCAMTQFDEAGAIVWCADPELIALWDAHDWPGLFLRERALWRRRIAVTVFGHALLERQFLGGDALSTAKTIAVQVEAEEIASRCTGEDSTIAHWDQAEARIAMAIRDGELLTDPQQPRPLPLVGIPGWHADGALPAFYRDAPCFRPLRHGRSYPPPFVPGAPAH</sequence>
<keyword evidence="2" id="KW-1185">Reference proteome</keyword>
<dbReference type="Proteomes" id="UP001501523">
    <property type="component" value="Unassembled WGS sequence"/>
</dbReference>
<name>A0ABN1ICB7_9GAMM</name>
<organism evidence="1 2">
    <name type="scientific">Dokdonella soli</name>
    <dbReference type="NCBI Taxonomy" id="529810"/>
    <lineage>
        <taxon>Bacteria</taxon>
        <taxon>Pseudomonadati</taxon>
        <taxon>Pseudomonadota</taxon>
        <taxon>Gammaproteobacteria</taxon>
        <taxon>Lysobacterales</taxon>
        <taxon>Rhodanobacteraceae</taxon>
        <taxon>Dokdonella</taxon>
    </lineage>
</organism>
<accession>A0ABN1ICB7</accession>
<evidence type="ECO:0000313" key="1">
    <source>
        <dbReference type="EMBL" id="GAA0704352.1"/>
    </source>
</evidence>
<proteinExistence type="predicted"/>
<protein>
    <recommendedName>
        <fullName evidence="3">DUF3025 domain-containing protein</fullName>
    </recommendedName>
</protein>
<gene>
    <name evidence="1" type="ORF">GCM10009105_01140</name>
</gene>
<evidence type="ECO:0008006" key="3">
    <source>
        <dbReference type="Google" id="ProtNLM"/>
    </source>
</evidence>
<evidence type="ECO:0000313" key="2">
    <source>
        <dbReference type="Proteomes" id="UP001501523"/>
    </source>
</evidence>